<gene>
    <name evidence="3" type="primary">nfsB</name>
    <name evidence="3" type="ORF">CBM2636_MP21443</name>
</gene>
<dbReference type="PANTHER" id="PTHR23026">
    <property type="entry name" value="NADPH NITROREDUCTASE"/>
    <property type="match status" value="1"/>
</dbReference>
<dbReference type="Gene3D" id="3.40.109.10">
    <property type="entry name" value="NADH Oxidase"/>
    <property type="match status" value="1"/>
</dbReference>
<dbReference type="InterPro" id="IPR029479">
    <property type="entry name" value="Nitroreductase"/>
</dbReference>
<dbReference type="InterPro" id="IPR000415">
    <property type="entry name" value="Nitroreductase-like"/>
</dbReference>
<feature type="domain" description="Nitroreductase" evidence="2">
    <location>
        <begin position="39"/>
        <end position="223"/>
    </location>
</feature>
<proteinExistence type="predicted"/>
<organism evidence="3 4">
    <name type="scientific">Cupriavidus taiwanensis</name>
    <dbReference type="NCBI Taxonomy" id="164546"/>
    <lineage>
        <taxon>Bacteria</taxon>
        <taxon>Pseudomonadati</taxon>
        <taxon>Pseudomonadota</taxon>
        <taxon>Betaproteobacteria</taxon>
        <taxon>Burkholderiales</taxon>
        <taxon>Burkholderiaceae</taxon>
        <taxon>Cupriavidus</taxon>
    </lineage>
</organism>
<dbReference type="PANTHER" id="PTHR23026:SF125">
    <property type="entry name" value="OXYGEN-INSENSITIVE NAD(P)H NITROREDUCTASE"/>
    <property type="match status" value="1"/>
</dbReference>
<name>A0A9Q7XVH0_9BURK</name>
<geneLocation type="plasmid" evidence="4">
    <name>cbm2636_mp</name>
</geneLocation>
<dbReference type="AlphaFoldDB" id="A0A9Q7XVH0"/>
<keyword evidence="3" id="KW-0614">Plasmid</keyword>
<evidence type="ECO:0000259" key="2">
    <source>
        <dbReference type="Pfam" id="PF00881"/>
    </source>
</evidence>
<dbReference type="GO" id="GO:0046256">
    <property type="term" value="P:2,4,6-trinitrotoluene catabolic process"/>
    <property type="evidence" value="ECO:0007669"/>
    <property type="project" value="TreeGrafter"/>
</dbReference>
<sequence length="248" mass="27654">MPNQSGPPRPDDTQSQLNEFPYFPNHELEQNMNFTDAVLSRHTVKAYEGGKTLPQEQVDMLLAWLHNSPSSVNSQPWHFVVASTPEGRETIAKAATGTFSYNHPKIVDASHVIALCMRADLDEAHLRAILAQEESDGRFKIQGAREGQDKTRRSYVDLHRYERRDVPQWMEKQVYLALGGLLLGAGMLGIDATPMEGFDASALDAALNLRERGLTSVVLVSLGRRSEQDFNAGLPKSRLPKEVVFTNI</sequence>
<keyword evidence="1" id="KW-0520">NAD</keyword>
<evidence type="ECO:0000256" key="1">
    <source>
        <dbReference type="ARBA" id="ARBA00023027"/>
    </source>
</evidence>
<reference evidence="3 4" key="1">
    <citation type="submission" date="2018-01" db="EMBL/GenBank/DDBJ databases">
        <authorList>
            <person name="Clerissi C."/>
        </authorList>
    </citation>
    <scope>NUCLEOTIDE SEQUENCE [LARGE SCALE GENOMIC DNA]</scope>
    <source>
        <strain evidence="3">Cupriavidus taiwanensis SWF 66322</strain>
        <plasmid evidence="4">cbm2636_mp</plasmid>
    </source>
</reference>
<dbReference type="NCBIfam" id="NF008275">
    <property type="entry name" value="PRK11053.1"/>
    <property type="match status" value="1"/>
</dbReference>
<dbReference type="InterPro" id="IPR050627">
    <property type="entry name" value="Nitroreductase/BluB"/>
</dbReference>
<dbReference type="GO" id="GO:0005829">
    <property type="term" value="C:cytosol"/>
    <property type="evidence" value="ECO:0007669"/>
    <property type="project" value="TreeGrafter"/>
</dbReference>
<evidence type="ECO:0000313" key="3">
    <source>
        <dbReference type="EMBL" id="SPD68592.1"/>
    </source>
</evidence>
<dbReference type="Pfam" id="PF00881">
    <property type="entry name" value="Nitroreductase"/>
    <property type="match status" value="1"/>
</dbReference>
<dbReference type="SUPFAM" id="SSF55469">
    <property type="entry name" value="FMN-dependent nitroreductase-like"/>
    <property type="match status" value="1"/>
</dbReference>
<dbReference type="GO" id="GO:0046857">
    <property type="term" value="F:oxidoreductase activity, acting on other nitrogenous compounds as donors, with NAD or NADP as acceptor"/>
    <property type="evidence" value="ECO:0007669"/>
    <property type="project" value="TreeGrafter"/>
</dbReference>
<dbReference type="Proteomes" id="UP000254259">
    <property type="component" value="Plasmid CBM2636_mp"/>
</dbReference>
<accession>A0A9Q7XVH0</accession>
<dbReference type="EC" id="1.-.-.-" evidence="3"/>
<protein>
    <submittedName>
        <fullName evidence="3">Oxygen-insensitive NAD(P)H nitroreductase</fullName>
        <ecNumber evidence="3">1.-.-.-</ecNumber>
    </submittedName>
</protein>
<evidence type="ECO:0000313" key="4">
    <source>
        <dbReference type="Proteomes" id="UP000254259"/>
    </source>
</evidence>
<dbReference type="EMBL" id="LT984814">
    <property type="protein sequence ID" value="SPD68592.1"/>
    <property type="molecule type" value="Genomic_DNA"/>
</dbReference>
<keyword evidence="3" id="KW-0560">Oxidoreductase</keyword>